<reference evidence="1 2" key="1">
    <citation type="submission" date="2023-11" db="EMBL/GenBank/DDBJ databases">
        <title>Halocaridina rubra genome assembly.</title>
        <authorList>
            <person name="Smith C."/>
        </authorList>
    </citation>
    <scope>NUCLEOTIDE SEQUENCE [LARGE SCALE GENOMIC DNA]</scope>
    <source>
        <strain evidence="1">EP-1</strain>
        <tissue evidence="1">Whole</tissue>
    </source>
</reference>
<protein>
    <submittedName>
        <fullName evidence="1">Uncharacterized protein</fullName>
    </submittedName>
</protein>
<proteinExistence type="predicted"/>
<dbReference type="EMBL" id="JAXCGZ010006347">
    <property type="protein sequence ID" value="KAK7079835.1"/>
    <property type="molecule type" value="Genomic_DNA"/>
</dbReference>
<gene>
    <name evidence="1" type="ORF">SK128_012481</name>
</gene>
<keyword evidence="2" id="KW-1185">Reference proteome</keyword>
<sequence length="313" mass="35523">MVVVQTIPEGRLAEAEKPGSGYKYSERSNKLMSVENYRKNSVQKEFPTTGYDPARAMDVTWTPFMSRMPILSCIGKVPQSPSPPSMPRNLEVSEMNVTPPSNGYEYEAMDSYSRSQYEGDTQYMSIPSYPTPPDSLSRYGPVPEQSYTAEPDPLVQKHVLNPLADEFVPKQGLTSEDVNYLHPVKNLATEVNSVQPEAVGESESFEQGIRIVDSPKFDTTRNYQSEVKSKRSYEYYSRLDASVLSYNPYENSSASTIQVKTRKKKRKTICGFCFRNRDPGDYKHPLKIEGALILIARDTLFDDENDRLRCHAF</sequence>
<accession>A0AAN8XJT0</accession>
<evidence type="ECO:0000313" key="1">
    <source>
        <dbReference type="EMBL" id="KAK7079835.1"/>
    </source>
</evidence>
<name>A0AAN8XJT0_HALRR</name>
<evidence type="ECO:0000313" key="2">
    <source>
        <dbReference type="Proteomes" id="UP001381693"/>
    </source>
</evidence>
<organism evidence="1 2">
    <name type="scientific">Halocaridina rubra</name>
    <name type="common">Hawaiian red shrimp</name>
    <dbReference type="NCBI Taxonomy" id="373956"/>
    <lineage>
        <taxon>Eukaryota</taxon>
        <taxon>Metazoa</taxon>
        <taxon>Ecdysozoa</taxon>
        <taxon>Arthropoda</taxon>
        <taxon>Crustacea</taxon>
        <taxon>Multicrustacea</taxon>
        <taxon>Malacostraca</taxon>
        <taxon>Eumalacostraca</taxon>
        <taxon>Eucarida</taxon>
        <taxon>Decapoda</taxon>
        <taxon>Pleocyemata</taxon>
        <taxon>Caridea</taxon>
        <taxon>Atyoidea</taxon>
        <taxon>Atyidae</taxon>
        <taxon>Halocaridina</taxon>
    </lineage>
</organism>
<dbReference type="AlphaFoldDB" id="A0AAN8XJT0"/>
<dbReference type="Proteomes" id="UP001381693">
    <property type="component" value="Unassembled WGS sequence"/>
</dbReference>
<comment type="caution">
    <text evidence="1">The sequence shown here is derived from an EMBL/GenBank/DDBJ whole genome shotgun (WGS) entry which is preliminary data.</text>
</comment>